<accession>A0A975BHB9</accession>
<dbReference type="KEGG" id="dmm:dnm_017580"/>
<organism evidence="1 2">
    <name type="scientific">Desulfonema magnum</name>
    <dbReference type="NCBI Taxonomy" id="45655"/>
    <lineage>
        <taxon>Bacteria</taxon>
        <taxon>Pseudomonadati</taxon>
        <taxon>Thermodesulfobacteriota</taxon>
        <taxon>Desulfobacteria</taxon>
        <taxon>Desulfobacterales</taxon>
        <taxon>Desulfococcaceae</taxon>
        <taxon>Desulfonema</taxon>
    </lineage>
</organism>
<proteinExistence type="predicted"/>
<dbReference type="EMBL" id="CP061800">
    <property type="protein sequence ID" value="QTA85744.1"/>
    <property type="molecule type" value="Genomic_DNA"/>
</dbReference>
<evidence type="ECO:0000313" key="2">
    <source>
        <dbReference type="Proteomes" id="UP000663722"/>
    </source>
</evidence>
<keyword evidence="2" id="KW-1185">Reference proteome</keyword>
<dbReference type="AlphaFoldDB" id="A0A975BHB9"/>
<dbReference type="Proteomes" id="UP000663722">
    <property type="component" value="Chromosome"/>
</dbReference>
<sequence>MGLQPRSAKGKKRTSDLRDFQNLEGLLENYLARFAVNIERSPI</sequence>
<protein>
    <submittedName>
        <fullName evidence="1">Uncharacterized protein</fullName>
    </submittedName>
</protein>
<name>A0A975BHB9_9BACT</name>
<gene>
    <name evidence="1" type="ORF">dnm_017580</name>
</gene>
<reference evidence="1" key="1">
    <citation type="journal article" date="2021" name="Microb. Physiol.">
        <title>Proteogenomic Insights into the Physiology of Marine, Sulfate-Reducing, Filamentous Desulfonema limicola and Desulfonema magnum.</title>
        <authorList>
            <person name="Schnaars V."/>
            <person name="Wohlbrand L."/>
            <person name="Scheve S."/>
            <person name="Hinrichs C."/>
            <person name="Reinhardt R."/>
            <person name="Rabus R."/>
        </authorList>
    </citation>
    <scope>NUCLEOTIDE SEQUENCE</scope>
    <source>
        <strain evidence="1">4be13</strain>
    </source>
</reference>
<evidence type="ECO:0000313" key="1">
    <source>
        <dbReference type="EMBL" id="QTA85744.1"/>
    </source>
</evidence>